<feature type="chain" id="PRO_5013284279" evidence="1">
    <location>
        <begin position="29"/>
        <end position="1070"/>
    </location>
</feature>
<proteinExistence type="predicted"/>
<feature type="domain" description="SCP" evidence="2">
    <location>
        <begin position="462"/>
        <end position="563"/>
    </location>
</feature>
<evidence type="ECO:0000259" key="3">
    <source>
        <dbReference type="Pfam" id="PF02368"/>
    </source>
</evidence>
<name>A0A285PNY7_9FIRM</name>
<dbReference type="InterPro" id="IPR013783">
    <property type="entry name" value="Ig-like_fold"/>
</dbReference>
<dbReference type="Pfam" id="PF13306">
    <property type="entry name" value="LRR_5"/>
    <property type="match status" value="2"/>
</dbReference>
<feature type="signal peptide" evidence="1">
    <location>
        <begin position="1"/>
        <end position="28"/>
    </location>
</feature>
<dbReference type="Proteomes" id="UP000217549">
    <property type="component" value="Chromosome I"/>
</dbReference>
<dbReference type="Pfam" id="PF02368">
    <property type="entry name" value="Big_2"/>
    <property type="match status" value="2"/>
</dbReference>
<dbReference type="InterPro" id="IPR053139">
    <property type="entry name" value="Surface_bspA-like"/>
</dbReference>
<dbReference type="InterPro" id="IPR026906">
    <property type="entry name" value="LRR_5"/>
</dbReference>
<evidence type="ECO:0000313" key="4">
    <source>
        <dbReference type="EMBL" id="SOB71304.1"/>
    </source>
</evidence>
<keyword evidence="5" id="KW-1185">Reference proteome</keyword>
<dbReference type="InterPro" id="IPR003343">
    <property type="entry name" value="Big_2"/>
</dbReference>
<dbReference type="KEGG" id="ehl:EHLA_0539"/>
<feature type="domain" description="BIG2" evidence="3">
    <location>
        <begin position="624"/>
        <end position="660"/>
    </location>
</feature>
<dbReference type="SUPFAM" id="SSF52058">
    <property type="entry name" value="L domain-like"/>
    <property type="match status" value="2"/>
</dbReference>
<dbReference type="InterPro" id="IPR008964">
    <property type="entry name" value="Invasin/intimin_cell_adhesion"/>
</dbReference>
<dbReference type="Gene3D" id="3.80.10.10">
    <property type="entry name" value="Ribonuclease Inhibitor"/>
    <property type="match status" value="2"/>
</dbReference>
<dbReference type="InterPro" id="IPR003961">
    <property type="entry name" value="FN3_dom"/>
</dbReference>
<evidence type="ECO:0000256" key="1">
    <source>
        <dbReference type="SAM" id="SignalP"/>
    </source>
</evidence>
<dbReference type="AlphaFoldDB" id="A0A285PNY7"/>
<dbReference type="CDD" id="cd05379">
    <property type="entry name" value="CAP_bacterial"/>
    <property type="match status" value="1"/>
</dbReference>
<dbReference type="RefSeq" id="WP_162290848.1">
    <property type="nucleotide sequence ID" value="NZ_LT907978.1"/>
</dbReference>
<dbReference type="SUPFAM" id="SSF49373">
    <property type="entry name" value="Invasin/intimin cell-adhesion fragments"/>
    <property type="match status" value="2"/>
</dbReference>
<dbReference type="InterPro" id="IPR032675">
    <property type="entry name" value="LRR_dom_sf"/>
</dbReference>
<dbReference type="SUPFAM" id="SSF55797">
    <property type="entry name" value="PR-1-like"/>
    <property type="match status" value="1"/>
</dbReference>
<dbReference type="PANTHER" id="PTHR45661:SF3">
    <property type="entry name" value="IG-LIKE DOMAIN-CONTAINING PROTEIN"/>
    <property type="match status" value="1"/>
</dbReference>
<dbReference type="InterPro" id="IPR035940">
    <property type="entry name" value="CAP_sf"/>
</dbReference>
<dbReference type="CDD" id="cd00063">
    <property type="entry name" value="FN3"/>
    <property type="match status" value="1"/>
</dbReference>
<organism evidence="4 5">
    <name type="scientific">Anaerobutyricum hallii</name>
    <dbReference type="NCBI Taxonomy" id="39488"/>
    <lineage>
        <taxon>Bacteria</taxon>
        <taxon>Bacillati</taxon>
        <taxon>Bacillota</taxon>
        <taxon>Clostridia</taxon>
        <taxon>Lachnospirales</taxon>
        <taxon>Lachnospiraceae</taxon>
        <taxon>Anaerobutyricum</taxon>
    </lineage>
</organism>
<keyword evidence="1" id="KW-0732">Signal</keyword>
<dbReference type="Gene3D" id="2.60.40.1080">
    <property type="match status" value="2"/>
</dbReference>
<feature type="domain" description="BIG2" evidence="3">
    <location>
        <begin position="1009"/>
        <end position="1064"/>
    </location>
</feature>
<accession>A0A285PNY7</accession>
<evidence type="ECO:0000313" key="5">
    <source>
        <dbReference type="Proteomes" id="UP000217549"/>
    </source>
</evidence>
<gene>
    <name evidence="4" type="ORF">EHLA_0539</name>
</gene>
<dbReference type="EMBL" id="LT907978">
    <property type="protein sequence ID" value="SOB71304.1"/>
    <property type="molecule type" value="Genomic_DNA"/>
</dbReference>
<dbReference type="Pfam" id="PF00188">
    <property type="entry name" value="CAP"/>
    <property type="match status" value="1"/>
</dbReference>
<dbReference type="SUPFAM" id="SSF49265">
    <property type="entry name" value="Fibronectin type III"/>
    <property type="match status" value="1"/>
</dbReference>
<reference evidence="5" key="1">
    <citation type="submission" date="2017-09" db="EMBL/GenBank/DDBJ databases">
        <authorList>
            <person name="Shetty A S."/>
        </authorList>
    </citation>
    <scope>NUCLEOTIDE SEQUENCE [LARGE SCALE GENOMIC DNA]</scope>
</reference>
<dbReference type="InterPro" id="IPR036116">
    <property type="entry name" value="FN3_sf"/>
</dbReference>
<protein>
    <submittedName>
        <fullName evidence="4">CAP domain</fullName>
    </submittedName>
</protein>
<dbReference type="InterPro" id="IPR014044">
    <property type="entry name" value="CAP_dom"/>
</dbReference>
<evidence type="ECO:0000259" key="2">
    <source>
        <dbReference type="Pfam" id="PF00188"/>
    </source>
</evidence>
<sequence length="1070" mass="117620">MKKLFSRCSWLITVLICLGILFSVKTFAKDSAADDSLSGSLGKNITWTLEGSSDSGYTIRISGSGDTPDYDYISDIPWYSHINEIKSVVVEEGITGLGKSSFYKSTSIQSVKLADSVRSIGEMCFFRNGSLEKIELGNGLTSIGEAAFSVSNLKKVSLPIGITHIESDTFYGCKQLESINLEHVKSIGRRTFYICSNLSGIHLSTDLQQLEYAAFRGCSSIDKVNIGSKLSELSEQVFAECSSLKEIYIPDNITAIQKAAFYECTALGQVTGAKSVEVLGEMAFNGAKSLETYPFGDKVWSIGNSAFSGCSSFKIDKIPDSVTFMGTWAFGKTAIETIEFGSGLTYINSYAFSYCSNLTKVTLPANMQSIKIYAFSHCPKLKNVIFTEGLKTINEGAFTGSIIKEAVIPKSVSAIGSRAFPDSTKLTLLNDKLTNMGGNTYKVIHKAKASFYYNYDYAYEVLELVNKIRKENNLEPVTMDVDLLDNAMYRASELALYFSHQSPMGFTAIGTTENCALGQKTPQKVVDAWMSDEHKYPILSSDFTAIGIGAVESNGQLHWTQEFLSKVSEEAMQSSYKNGNQINTIKYTTDIVNNFYPEQELVKIKEKGNSSIVSILKRAVLLPDSVHYVSSDEKVCTVSKDGKLTGKEAGNATITIYAADSADEYALQTTVQVEVQHNWQSKYTIDKEPTCTENGSQSIHCDVCNAINQDRVGVIKATGHKWSAWEVTKEASETEEGSRRRVCENDATHMEIEVIPVLAHVHKLMKVEAKKATCTEDGNKEYYVCSSCKKLFADADIGKEINKEDTVIKATGHKAEKIAGKAATYTENGLTEGSKCSICGTVIVAQKVIPKKDIKGDVKNPTSVNRVEKKITGNRSDGDIKDSTFNSLQLRAKKAGKNYINLSWTKVKGASGYIIYGNRCNSNGKVYPLRKVISTAKMCQKIMKLKKGTYYKYVVIAYKMTGAGQKVIASSKTIHVATAGGKVGNYKKVKLNKKIVKLKCGKVFKIKAEQVPEKKKLKVKRHRDLCFESSNPAIAAVSASGRVKAKKKGRCVIYVYSQSGTFNKMTVRVK</sequence>
<dbReference type="Gene3D" id="3.40.33.10">
    <property type="entry name" value="CAP"/>
    <property type="match status" value="1"/>
</dbReference>
<dbReference type="PANTHER" id="PTHR45661">
    <property type="entry name" value="SURFACE ANTIGEN"/>
    <property type="match status" value="1"/>
</dbReference>
<dbReference type="Gene3D" id="2.60.40.10">
    <property type="entry name" value="Immunoglobulins"/>
    <property type="match status" value="1"/>
</dbReference>